<evidence type="ECO:0000313" key="12">
    <source>
        <dbReference type="EMBL" id="AOY39768.1"/>
    </source>
</evidence>
<accession>A0A343A5E0</accession>
<keyword evidence="4 11" id="KW-0812">Transmembrane</keyword>
<feature type="transmembrane region" description="Helical" evidence="11">
    <location>
        <begin position="6"/>
        <end position="21"/>
    </location>
</feature>
<dbReference type="GO" id="GO:0016020">
    <property type="term" value="C:membrane"/>
    <property type="evidence" value="ECO:0007669"/>
    <property type="project" value="UniProtKB-SubCell"/>
</dbReference>
<evidence type="ECO:0000256" key="6">
    <source>
        <dbReference type="ARBA" id="ARBA00022989"/>
    </source>
</evidence>
<sequence length="95" mass="11248">MYFYFYSLVGIFMSSVLVFMLKYKHFLLMLISLEAMIISLYVLMFIYYNQFYSEQFLSIFYLTLSVCESALGLSLLVLMIRTCGTDMLTMLDSLW</sequence>
<evidence type="ECO:0000256" key="10">
    <source>
        <dbReference type="ARBA" id="ARBA00049551"/>
    </source>
</evidence>
<evidence type="ECO:0000256" key="7">
    <source>
        <dbReference type="ARBA" id="ARBA00023027"/>
    </source>
</evidence>
<keyword evidence="12" id="KW-0496">Mitochondrion</keyword>
<geneLocation type="mitochondrion" evidence="12"/>
<dbReference type="AlphaFoldDB" id="A0A343A5E0"/>
<organism evidence="12">
    <name type="scientific">Hylurgops palliatus</name>
    <dbReference type="NCBI Taxonomy" id="202000"/>
    <lineage>
        <taxon>Eukaryota</taxon>
        <taxon>Metazoa</taxon>
        <taxon>Ecdysozoa</taxon>
        <taxon>Arthropoda</taxon>
        <taxon>Hexapoda</taxon>
        <taxon>Insecta</taxon>
        <taxon>Pterygota</taxon>
        <taxon>Neoptera</taxon>
        <taxon>Endopterygota</taxon>
        <taxon>Coleoptera</taxon>
        <taxon>Polyphaga</taxon>
        <taxon>Cucujiformia</taxon>
        <taxon>Curculionidae</taxon>
        <taxon>Scolytinae</taxon>
        <taxon>Hylurgops</taxon>
    </lineage>
</organism>
<dbReference type="InterPro" id="IPR039428">
    <property type="entry name" value="NUOK/Mnh_C1-like"/>
</dbReference>
<reference evidence="12" key="1">
    <citation type="submission" date="2016-04" db="EMBL/GenBank/DDBJ databases">
        <title>Mitochondria of Scolytid beetles.</title>
        <authorList>
            <person name="Miller K."/>
            <person name="Linard B."/>
            <person name="Vogler A.P."/>
        </authorList>
    </citation>
    <scope>NUCLEOTIDE SEQUENCE</scope>
</reference>
<evidence type="ECO:0000256" key="8">
    <source>
        <dbReference type="ARBA" id="ARBA00023136"/>
    </source>
</evidence>
<gene>
    <name evidence="12" type="primary">nad4l</name>
</gene>
<keyword evidence="6 11" id="KW-1133">Transmembrane helix</keyword>
<feature type="transmembrane region" description="Helical" evidence="11">
    <location>
        <begin position="59"/>
        <end position="80"/>
    </location>
</feature>
<evidence type="ECO:0000256" key="9">
    <source>
        <dbReference type="ARBA" id="ARBA00031586"/>
    </source>
</evidence>
<evidence type="ECO:0000256" key="1">
    <source>
        <dbReference type="ARBA" id="ARBA00004141"/>
    </source>
</evidence>
<proteinExistence type="inferred from homology"/>
<evidence type="ECO:0000256" key="11">
    <source>
        <dbReference type="SAM" id="Phobius"/>
    </source>
</evidence>
<name>A0A343A5E0_9CUCU</name>
<comment type="subcellular location">
    <subcellularLocation>
        <location evidence="1">Membrane</location>
        <topology evidence="1">Multi-pass membrane protein</topology>
    </subcellularLocation>
</comment>
<dbReference type="Pfam" id="PF00420">
    <property type="entry name" value="Oxidored_q2"/>
    <property type="match status" value="1"/>
</dbReference>
<dbReference type="EMBL" id="KX035201">
    <property type="protein sequence ID" value="AOY39768.1"/>
    <property type="molecule type" value="Genomic_DNA"/>
</dbReference>
<dbReference type="Gene3D" id="1.10.287.3510">
    <property type="match status" value="1"/>
</dbReference>
<evidence type="ECO:0000256" key="3">
    <source>
        <dbReference type="ARBA" id="ARBA00016612"/>
    </source>
</evidence>
<dbReference type="GO" id="GO:0008137">
    <property type="term" value="F:NADH dehydrogenase (ubiquinone) activity"/>
    <property type="evidence" value="ECO:0007669"/>
    <property type="project" value="UniProtKB-EC"/>
</dbReference>
<evidence type="ECO:0000256" key="5">
    <source>
        <dbReference type="ARBA" id="ARBA00022967"/>
    </source>
</evidence>
<keyword evidence="8 11" id="KW-0472">Membrane</keyword>
<evidence type="ECO:0000256" key="2">
    <source>
        <dbReference type="ARBA" id="ARBA00010519"/>
    </source>
</evidence>
<keyword evidence="5" id="KW-1278">Translocase</keyword>
<feature type="transmembrane region" description="Helical" evidence="11">
    <location>
        <begin position="26"/>
        <end position="47"/>
    </location>
</feature>
<keyword evidence="7" id="KW-0520">NAD</keyword>
<evidence type="ECO:0000256" key="4">
    <source>
        <dbReference type="ARBA" id="ARBA00022692"/>
    </source>
</evidence>
<comment type="similarity">
    <text evidence="2">Belongs to the complex I subunit 4L family.</text>
</comment>
<comment type="catalytic activity">
    <reaction evidence="10">
        <text>a ubiquinone + NADH + 5 H(+)(in) = a ubiquinol + NAD(+) + 4 H(+)(out)</text>
        <dbReference type="Rhea" id="RHEA:29091"/>
        <dbReference type="Rhea" id="RHEA-COMP:9565"/>
        <dbReference type="Rhea" id="RHEA-COMP:9566"/>
        <dbReference type="ChEBI" id="CHEBI:15378"/>
        <dbReference type="ChEBI" id="CHEBI:16389"/>
        <dbReference type="ChEBI" id="CHEBI:17976"/>
        <dbReference type="ChEBI" id="CHEBI:57540"/>
        <dbReference type="ChEBI" id="CHEBI:57945"/>
        <dbReference type="EC" id="7.1.1.2"/>
    </reaction>
</comment>
<protein>
    <recommendedName>
        <fullName evidence="3">NADH-ubiquinone oxidoreductase chain 4L</fullName>
    </recommendedName>
    <alternativeName>
        <fullName evidence="9">NADH dehydrogenase subunit 4L</fullName>
    </alternativeName>
</protein>